<evidence type="ECO:0000256" key="2">
    <source>
        <dbReference type="ARBA" id="ARBA00010769"/>
    </source>
</evidence>
<keyword evidence="12" id="KW-0539">Nucleus</keyword>
<dbReference type="Pfam" id="PF02260">
    <property type="entry name" value="FATC"/>
    <property type="match status" value="1"/>
</dbReference>
<evidence type="ECO:0000256" key="1">
    <source>
        <dbReference type="ARBA" id="ARBA00004123"/>
    </source>
</evidence>
<evidence type="ECO:0000256" key="10">
    <source>
        <dbReference type="ARBA" id="ARBA00022840"/>
    </source>
</evidence>
<comment type="subcellular location">
    <subcellularLocation>
        <location evidence="1">Nucleus</location>
    </subcellularLocation>
</comment>
<dbReference type="Pfam" id="PF08064">
    <property type="entry name" value="UME"/>
    <property type="match status" value="1"/>
</dbReference>
<dbReference type="InterPro" id="IPR003151">
    <property type="entry name" value="PIK-rel_kinase_FAT"/>
</dbReference>
<dbReference type="InterPro" id="IPR000403">
    <property type="entry name" value="PI3/4_kinase_cat_dom"/>
</dbReference>
<keyword evidence="7" id="KW-0547">Nucleotide-binding</keyword>
<evidence type="ECO:0000256" key="5">
    <source>
        <dbReference type="ARBA" id="ARBA00022527"/>
    </source>
</evidence>
<dbReference type="Pfam" id="PF02259">
    <property type="entry name" value="FAT"/>
    <property type="match status" value="1"/>
</dbReference>
<keyword evidence="5" id="KW-0723">Serine/threonine-protein kinase</keyword>
<dbReference type="GO" id="GO:0004674">
    <property type="term" value="F:protein serine/threonine kinase activity"/>
    <property type="evidence" value="ECO:0007669"/>
    <property type="project" value="UniProtKB-KW"/>
</dbReference>
<organism evidence="17 18">
    <name type="scientific">Zalerion maritima</name>
    <dbReference type="NCBI Taxonomy" id="339359"/>
    <lineage>
        <taxon>Eukaryota</taxon>
        <taxon>Fungi</taxon>
        <taxon>Dikarya</taxon>
        <taxon>Ascomycota</taxon>
        <taxon>Pezizomycotina</taxon>
        <taxon>Sordariomycetes</taxon>
        <taxon>Lulworthiomycetidae</taxon>
        <taxon>Lulworthiales</taxon>
        <taxon>Lulworthiaceae</taxon>
        <taxon>Zalerion</taxon>
    </lineage>
</organism>
<dbReference type="PROSITE" id="PS51189">
    <property type="entry name" value="FAT"/>
    <property type="match status" value="1"/>
</dbReference>
<evidence type="ECO:0000256" key="7">
    <source>
        <dbReference type="ARBA" id="ARBA00022741"/>
    </source>
</evidence>
<evidence type="ECO:0000259" key="16">
    <source>
        <dbReference type="PROSITE" id="PS51190"/>
    </source>
</evidence>
<dbReference type="PANTHER" id="PTHR11139">
    <property type="entry name" value="ATAXIA TELANGIECTASIA MUTATED ATM -RELATED"/>
    <property type="match status" value="1"/>
</dbReference>
<dbReference type="GO" id="GO:0005694">
    <property type="term" value="C:chromosome"/>
    <property type="evidence" value="ECO:0007669"/>
    <property type="project" value="TreeGrafter"/>
</dbReference>
<comment type="caution">
    <text evidence="17">The sequence shown here is derived from an EMBL/GenBank/DDBJ whole genome shotgun (WGS) entry which is preliminary data.</text>
</comment>
<dbReference type="GO" id="GO:0005524">
    <property type="term" value="F:ATP binding"/>
    <property type="evidence" value="ECO:0007669"/>
    <property type="project" value="UniProtKB-KW"/>
</dbReference>
<evidence type="ECO:0000256" key="4">
    <source>
        <dbReference type="ARBA" id="ARBA00012513"/>
    </source>
</evidence>
<evidence type="ECO:0000256" key="11">
    <source>
        <dbReference type="ARBA" id="ARBA00023204"/>
    </source>
</evidence>
<evidence type="ECO:0000256" key="13">
    <source>
        <dbReference type="ARBA" id="ARBA00025079"/>
    </source>
</evidence>
<dbReference type="InterPro" id="IPR050517">
    <property type="entry name" value="DDR_Repair_Kinase"/>
</dbReference>
<dbReference type="Pfam" id="PF00454">
    <property type="entry name" value="PI3_PI4_kinase"/>
    <property type="match status" value="1"/>
</dbReference>
<protein>
    <recommendedName>
        <fullName evidence="4">non-specific serine/threonine protein kinase</fullName>
        <ecNumber evidence="4">2.7.11.1</ecNumber>
    </recommendedName>
</protein>
<keyword evidence="11" id="KW-0234">DNA repair</keyword>
<name>A0AAD5WT50_9PEZI</name>
<dbReference type="InterPro" id="IPR057564">
    <property type="entry name" value="HEAT_ATR"/>
</dbReference>
<dbReference type="GO" id="GO:0006281">
    <property type="term" value="P:DNA repair"/>
    <property type="evidence" value="ECO:0007669"/>
    <property type="project" value="UniProtKB-KW"/>
</dbReference>
<evidence type="ECO:0000256" key="12">
    <source>
        <dbReference type="ARBA" id="ARBA00023242"/>
    </source>
</evidence>
<dbReference type="Gene3D" id="1.10.1070.11">
    <property type="entry name" value="Phosphatidylinositol 3-/4-kinase, catalytic domain"/>
    <property type="match status" value="1"/>
</dbReference>
<dbReference type="Pfam" id="PF25030">
    <property type="entry name" value="M-HEAT_ATR"/>
    <property type="match status" value="1"/>
</dbReference>
<dbReference type="PROSITE" id="PS50290">
    <property type="entry name" value="PI3_4_KINASE_3"/>
    <property type="match status" value="1"/>
</dbReference>
<dbReference type="SMART" id="SM00802">
    <property type="entry name" value="UME"/>
    <property type="match status" value="1"/>
</dbReference>
<evidence type="ECO:0000256" key="3">
    <source>
        <dbReference type="ARBA" id="ARBA00011370"/>
    </source>
</evidence>
<gene>
    <name evidence="17" type="ORF">MKZ38_010119</name>
</gene>
<dbReference type="SUPFAM" id="SSF48371">
    <property type="entry name" value="ARM repeat"/>
    <property type="match status" value="1"/>
</dbReference>
<dbReference type="GO" id="GO:0000723">
    <property type="term" value="P:telomere maintenance"/>
    <property type="evidence" value="ECO:0007669"/>
    <property type="project" value="TreeGrafter"/>
</dbReference>
<sequence length="2523" mass="284360">MKAEMWGSAWHAWQTRPNDTVSHPSSTDSLLSTCLEDDDLENMPPAAYGQAFPSEGHGTPYDMTMKEIAPPSTLAAQLVQNYRSSSSSRSSRPDEMSEIKTFVPIIEKVKNRPDLLKTLEQKVEHNHMLIYVVRVVLEGDKWDDPLADRDSLHREALKVINCLKATIEETPAVLRYAPPPGTFISRGSEELWLWLFPKLLRIMGHPKCLELLPHVQEFFRSILASAYQSALMWDWAQKFNRYLREIFDMTLTQVKSQSRSVQGSEDRIEIELPPSTLVAVLVDSEHSTPASVSYTIRTVTHAMNHANAILSMLICLLEPGTHLLRSCPLTWDYIPWLLEALPSYHVVGELVGAKPAEDGMFVIRHLLSLLESMTQTPDVQPDILEKGYSQLVLDCARLVNCVLSTASNEPGSLPTVSRVLGRAFLSLVQPAQGDIGGHIHALFQSQVVTLFNNVSEDKSVADLGNDFWISYKILKLTCQAAPIGTYPESLHFDRVVSADLRAQARQLGLQYENPPAEPQAKRRKIVQSRALKMVTKVSLPLFQVLGCKAESSTLLNMKDLVLEKFRHIDDDQRCIILNCLGSLCCATDAYGYQTLENQPSSITSLDCLVCLLVNPEESLECQHSQLKTMILELLSGLIEHPAFNESRKPRVVAMMVLRKVILHSEDVAFLDLETSTLGQWCLKSLHSSVRELRVAASRSLSSFVIQTPRIQHEVVRKNKENILSILRELSASSNTRLAETCILAWGHVGKFVVDEELNLVLAQFLEYMADDNPLISSLAFNEVIPHPRLFYVLPSPQLTSHLALTLTTYRGVNIQTLFEPFWKSLAFSVVKKLPDKPQVVERVAKLLGQSVDQFLIATQRYSLPWLFLTKRVDVITRIIQASHGASKSIAEVFTDPNNLAPILALLLVQDSPDMEQNVMGILRATSPEFEVTDLVDFLKAEPIHLPLELFYLASDGDEHRKRQVRSALEFLATKLGTGLKQTKKHNIVGKHLREYILGLLTVFAAAINDAYMVTSINGKKRAIRALEELVKMCKSYSRIARPHIATCLLACFNHPALQTTAFSCWSALIIYMDEEDVEVLLETTFFIIIHFWSSFEEVPKAQSRELLSFLADQHSRLIQRATGKIPSLASVPELADFDKHFIGNRPTLDPKTAFTLFAERIRHENSGVVMLALRELSQYLGKHQAFVQMSAINQQPDEVIGVLMRSLLDCSAKYNESQWTFISRLCNQCLGLVGCIDSNRVEALRHEQDFVVVTNFNDSAESTDFVIMMFESVLIKSFVSTQDTRMQSLLSWAMQEMLDKCDFRTAFADPSQEGADKVFEKWNAMSDTSREILTPFLSSTYILNPVAPPPATYPLFQRCETYYQWLSAFVSDLLGRPQTFHSSLLFPLLQRVSRDTSVSEFLLPYLVAHIILGEPDGGSMSAVLINELRDVIEYELVANASYSVREDMKLFYNAVFRIFDYSMRWLQKRNAYVKQKLPPDLTNIIHNGGQKLESMLEQLDKATLSRRATDCGDFPRALFSLELYVTQEHDKQISQAGFVENKIHPDVLDGLLEVYTNIDDPDGLDGISSRFPTIDINQQILSHRKAGRWTAAQSWYEIKLAENPDNLDRQLDLLSCLKESGQYDILLNHVEGMKTNPKTKSALAPFALEAFWATGRWASLDEFLGTIEQSQVFEDFNCGVAEILRRLRTANPDAFAEGIQLMRDRLAGAMTFSVASSLRSAHDFMLKCHVLTELEMIGGSKWTSDIERSNLMTALERRLEVLGAYVGDKQYLLGVRRAAMDITGDFSNREVSSAWLASAKLARKSGAIAQAFSAVLHASQLGDGSSTLENAKLLWKEGHNRKAIQVLEGAVVSNALTAKELPAQSIAASKQPGSLASNLITAKAHLLLAKWLGASGQAHFTAQREKYVLANKFYPTWEKGHYYLGRHYKKLLEAEEALKSEDQSDQYVTGQVARLVIENYVRALGFGTKYLYQTLPRVLTLWLDLGANISKGRDGKPTSSLELREKRRRNLDILHDFIDRKIKVLPVFVWYTVIFQIVARIAHQNEHVFNRLQTIIYKVVQAYPRQAIWSVFPLITGRLHGDRKIRGDSILKKLRSGQSSNDGIDMRNFIRMGEKLGNQLLMACHNGDFPQNKTTRASITRDLGFNHKCTPCPLVVPVEIALSARLPMVTESFKGHRPFSGEVVTIESFRDDVLVLGSLAKPRRVTCVGSDGKQYYLMLKPSDDLRTDQRLMEFNGIVNRALKRDAESSKRQLYVKTYAVTPLNEECGIIEWVDGLKTLRDILLNLYRSRGIQPNYQLIAQQMKQATQEGQEYIWTDDVLRKFPPVLQHWFVGQFPSPSLWFAARLRYTRSAAVMSMLGTILGLGDRHGENVLLEEGNGGVFHVDFNCLFDKGQTFACPEKVPFRLTHNMVNAMGVQGYEGAFRSCSELTLSILRQQEETLMSILEAFIYDPTLDLQRDKKKKGSGVKLNPHSVVESIKRKIRGLMSEETIPLGVEGQAEELIKQAVSHKNLAGMYIGWCPFL</sequence>
<reference evidence="17" key="1">
    <citation type="submission" date="2022-07" db="EMBL/GenBank/DDBJ databases">
        <title>Draft genome sequence of Zalerion maritima ATCC 34329, a (micro)plastics degrading marine fungus.</title>
        <authorList>
            <person name="Paco A."/>
            <person name="Goncalves M.F.M."/>
            <person name="Rocha-Santos T.A.P."/>
            <person name="Alves A."/>
        </authorList>
    </citation>
    <scope>NUCLEOTIDE SEQUENCE</scope>
    <source>
        <strain evidence="17">ATCC 34329</strain>
    </source>
</reference>
<keyword evidence="9" id="KW-0418">Kinase</keyword>
<dbReference type="FunFam" id="1.10.1070.11:FF:000031">
    <property type="entry name" value="Phosphatidyl inositol 3-kinase"/>
    <property type="match status" value="1"/>
</dbReference>
<dbReference type="GO" id="GO:0000077">
    <property type="term" value="P:DNA damage checkpoint signaling"/>
    <property type="evidence" value="ECO:0007669"/>
    <property type="project" value="TreeGrafter"/>
</dbReference>
<dbReference type="Gene3D" id="3.30.1010.10">
    <property type="entry name" value="Phosphatidylinositol 3-kinase Catalytic Subunit, Chain A, domain 4"/>
    <property type="match status" value="1"/>
</dbReference>
<keyword evidence="10" id="KW-0067">ATP-binding</keyword>
<dbReference type="InterPro" id="IPR056802">
    <property type="entry name" value="ATR-like_M-HEAT"/>
</dbReference>
<dbReference type="InterPro" id="IPR036940">
    <property type="entry name" value="PI3/4_kinase_cat_sf"/>
</dbReference>
<evidence type="ECO:0000259" key="14">
    <source>
        <dbReference type="PROSITE" id="PS50290"/>
    </source>
</evidence>
<evidence type="ECO:0000259" key="15">
    <source>
        <dbReference type="PROSITE" id="PS51189"/>
    </source>
</evidence>
<dbReference type="PANTHER" id="PTHR11139:SF125">
    <property type="entry name" value="SERINE_THREONINE-PROTEIN KINASE MEC1"/>
    <property type="match status" value="1"/>
</dbReference>
<keyword evidence="6" id="KW-0808">Transferase</keyword>
<dbReference type="InterPro" id="IPR012993">
    <property type="entry name" value="UME"/>
</dbReference>
<evidence type="ECO:0000313" key="18">
    <source>
        <dbReference type="Proteomes" id="UP001201980"/>
    </source>
</evidence>
<evidence type="ECO:0000313" key="17">
    <source>
        <dbReference type="EMBL" id="KAJ2903302.1"/>
    </source>
</evidence>
<dbReference type="InterPro" id="IPR011009">
    <property type="entry name" value="Kinase-like_dom_sf"/>
</dbReference>
<evidence type="ECO:0000256" key="9">
    <source>
        <dbReference type="ARBA" id="ARBA00022777"/>
    </source>
</evidence>
<evidence type="ECO:0000256" key="6">
    <source>
        <dbReference type="ARBA" id="ARBA00022679"/>
    </source>
</evidence>
<feature type="domain" description="FATC" evidence="16">
    <location>
        <begin position="2491"/>
        <end position="2523"/>
    </location>
</feature>
<dbReference type="InterPro" id="IPR003152">
    <property type="entry name" value="FATC_dom"/>
</dbReference>
<dbReference type="Proteomes" id="UP001201980">
    <property type="component" value="Unassembled WGS sequence"/>
</dbReference>
<evidence type="ECO:0000256" key="8">
    <source>
        <dbReference type="ARBA" id="ARBA00022763"/>
    </source>
</evidence>
<proteinExistence type="inferred from homology"/>
<dbReference type="InterPro" id="IPR014009">
    <property type="entry name" value="PIK_FAT"/>
</dbReference>
<keyword evidence="18" id="KW-1185">Reference proteome</keyword>
<dbReference type="GO" id="GO:0005634">
    <property type="term" value="C:nucleus"/>
    <property type="evidence" value="ECO:0007669"/>
    <property type="project" value="UniProtKB-SubCell"/>
</dbReference>
<dbReference type="SMART" id="SM00146">
    <property type="entry name" value="PI3Kc"/>
    <property type="match status" value="1"/>
</dbReference>
<comment type="function">
    <text evidence="13">Serine/threonine protein kinase which activates checkpoint signaling upon genotoxic stresses such as ionizing radiation (IR), ultraviolet light (UV), or DNA replication stalling, thereby acting as a DNA damage sensor. Recognizes the substrate consensus sequence [ST]-Q. Phosphorylates histone H2A to form H2AS128ph (gamma-H2A) at sites of DNA damage, involved in the regulation of DNA damage response mechanism. Required for the control of telomere length and genome stability.</text>
</comment>
<accession>A0AAD5WT50</accession>
<dbReference type="SMART" id="SM01343">
    <property type="entry name" value="FATC"/>
    <property type="match status" value="1"/>
</dbReference>
<dbReference type="InterPro" id="IPR016024">
    <property type="entry name" value="ARM-type_fold"/>
</dbReference>
<comment type="subunit">
    <text evidence="3">Associates with DNA double-strand breaks.</text>
</comment>
<keyword evidence="8" id="KW-0227">DNA damage</keyword>
<dbReference type="Pfam" id="PF23593">
    <property type="entry name" value="HEAT_ATR"/>
    <property type="match status" value="1"/>
</dbReference>
<feature type="domain" description="FAT" evidence="15">
    <location>
        <begin position="1503"/>
        <end position="2077"/>
    </location>
</feature>
<feature type="domain" description="PI3K/PI4K catalytic" evidence="14">
    <location>
        <begin position="2189"/>
        <end position="2494"/>
    </location>
</feature>
<dbReference type="EC" id="2.7.11.1" evidence="4"/>
<dbReference type="PROSITE" id="PS51190">
    <property type="entry name" value="FATC"/>
    <property type="match status" value="1"/>
</dbReference>
<dbReference type="EMBL" id="JAKWBI020000085">
    <property type="protein sequence ID" value="KAJ2903302.1"/>
    <property type="molecule type" value="Genomic_DNA"/>
</dbReference>
<dbReference type="SUPFAM" id="SSF56112">
    <property type="entry name" value="Protein kinase-like (PK-like)"/>
    <property type="match status" value="1"/>
</dbReference>
<comment type="similarity">
    <text evidence="2">Belongs to the PI3/PI4-kinase family. ATM subfamily.</text>
</comment>
<dbReference type="CDD" id="cd00892">
    <property type="entry name" value="PIKKc_ATR"/>
    <property type="match status" value="1"/>
</dbReference>